<dbReference type="Proteomes" id="UP001201980">
    <property type="component" value="Unassembled WGS sequence"/>
</dbReference>
<reference evidence="1" key="1">
    <citation type="submission" date="2022-07" db="EMBL/GenBank/DDBJ databases">
        <title>Draft genome sequence of Zalerion maritima ATCC 34329, a (micro)plastics degrading marine fungus.</title>
        <authorList>
            <person name="Paco A."/>
            <person name="Goncalves M.F.M."/>
            <person name="Rocha-Santos T.A.P."/>
            <person name="Alves A."/>
        </authorList>
    </citation>
    <scope>NUCLEOTIDE SEQUENCE</scope>
    <source>
        <strain evidence="1">ATCC 34329</strain>
    </source>
</reference>
<dbReference type="EMBL" id="JAKWBI020000177">
    <property type="protein sequence ID" value="KAJ2900200.1"/>
    <property type="molecule type" value="Genomic_DNA"/>
</dbReference>
<evidence type="ECO:0000313" key="2">
    <source>
        <dbReference type="Proteomes" id="UP001201980"/>
    </source>
</evidence>
<sequence length="75" mass="8727">MPRDPTREEELLTALEFLPLAITQFTCYINRGTPRATIQKYLNEYYLGEEKQHKLLSLSPSEDIELGRFNVSSHI</sequence>
<protein>
    <submittedName>
        <fullName evidence="1">Uncharacterized protein</fullName>
    </submittedName>
</protein>
<keyword evidence="2" id="KW-1185">Reference proteome</keyword>
<gene>
    <name evidence="1" type="ORF">MKZ38_002559</name>
</gene>
<dbReference type="AlphaFoldDB" id="A0AAD5RQC6"/>
<proteinExistence type="predicted"/>
<organism evidence="1 2">
    <name type="scientific">Zalerion maritima</name>
    <dbReference type="NCBI Taxonomy" id="339359"/>
    <lineage>
        <taxon>Eukaryota</taxon>
        <taxon>Fungi</taxon>
        <taxon>Dikarya</taxon>
        <taxon>Ascomycota</taxon>
        <taxon>Pezizomycotina</taxon>
        <taxon>Sordariomycetes</taxon>
        <taxon>Lulworthiomycetidae</taxon>
        <taxon>Lulworthiales</taxon>
        <taxon>Lulworthiaceae</taxon>
        <taxon>Zalerion</taxon>
    </lineage>
</organism>
<comment type="caution">
    <text evidence="1">The sequence shown here is derived from an EMBL/GenBank/DDBJ whole genome shotgun (WGS) entry which is preliminary data.</text>
</comment>
<accession>A0AAD5RQC6</accession>
<name>A0AAD5RQC6_9PEZI</name>
<evidence type="ECO:0000313" key="1">
    <source>
        <dbReference type="EMBL" id="KAJ2900200.1"/>
    </source>
</evidence>